<feature type="transmembrane region" description="Helical" evidence="5">
    <location>
        <begin position="389"/>
        <end position="413"/>
    </location>
</feature>
<evidence type="ECO:0000259" key="6">
    <source>
        <dbReference type="PROSITE" id="PS50850"/>
    </source>
</evidence>
<feature type="transmembrane region" description="Helical" evidence="5">
    <location>
        <begin position="167"/>
        <end position="187"/>
    </location>
</feature>
<dbReference type="GO" id="GO:0005886">
    <property type="term" value="C:plasma membrane"/>
    <property type="evidence" value="ECO:0007669"/>
    <property type="project" value="UniProtKB-SubCell"/>
</dbReference>
<feature type="transmembrane region" description="Helical" evidence="5">
    <location>
        <begin position="419"/>
        <end position="441"/>
    </location>
</feature>
<evidence type="ECO:0000256" key="4">
    <source>
        <dbReference type="ARBA" id="ARBA00023136"/>
    </source>
</evidence>
<dbReference type="GO" id="GO:0022857">
    <property type="term" value="F:transmembrane transporter activity"/>
    <property type="evidence" value="ECO:0007669"/>
    <property type="project" value="InterPro"/>
</dbReference>
<sequence>MVGVTDTARRWAVLAVVSAAQFLAILDLWVVNIALPALGRDFAPAGLAQVSWILNGYTIVLAALLVPAGQLADSYGRRRAFLAGLAVFGAASLGCALAPDLPVLVACRVVQAVGAAVVLPTSLGLALAAFPARQRGAAVGTWAAVGAVAAGSGPVLGGLLVAGSWRWIFLVGVPLALAALVAGRAVLPRTEVVRAGRLDVRGVLLALGATGLTCTALTEAAAWPPALVAPLLAGGLGLAGAFAVHLRRHPDPVVPPRLFAVRAFRTGVLGVAAYYLGFATLLLGTTLLLTGPWHWSVLRAAAGIAPGPLVAGLVSPVAGRLLARTGRRGAILVGAPLFALAGVVPLVAGGTTYAVVVLPSMVLWGVANGFLQPALFATAGVVPPGDLAVGSAVLATARQLGSAVGVALLVAVLGARPAAFGYAWLVVVGTAVLTAATAIPVPDRAASRVRPSEGATR</sequence>
<feature type="transmembrane region" description="Helical" evidence="5">
    <location>
        <begin position="199"/>
        <end position="221"/>
    </location>
</feature>
<dbReference type="PRINTS" id="PR01036">
    <property type="entry name" value="TCRTETB"/>
</dbReference>
<feature type="transmembrane region" description="Helical" evidence="5">
    <location>
        <begin position="12"/>
        <end position="35"/>
    </location>
</feature>
<feature type="transmembrane region" description="Helical" evidence="5">
    <location>
        <begin position="227"/>
        <end position="246"/>
    </location>
</feature>
<keyword evidence="3 5" id="KW-1133">Transmembrane helix</keyword>
<gene>
    <name evidence="7" type="ORF">Aru02nite_19340</name>
</gene>
<evidence type="ECO:0000313" key="8">
    <source>
        <dbReference type="Proteomes" id="UP000612808"/>
    </source>
</evidence>
<feature type="transmembrane region" description="Helical" evidence="5">
    <location>
        <begin position="80"/>
        <end position="99"/>
    </location>
</feature>
<dbReference type="InterPro" id="IPR005829">
    <property type="entry name" value="Sugar_transporter_CS"/>
</dbReference>
<dbReference type="SUPFAM" id="SSF103473">
    <property type="entry name" value="MFS general substrate transporter"/>
    <property type="match status" value="1"/>
</dbReference>
<accession>A0A8J3NBQ4</accession>
<dbReference type="Pfam" id="PF07690">
    <property type="entry name" value="MFS_1"/>
    <property type="match status" value="1"/>
</dbReference>
<organism evidence="7 8">
    <name type="scientific">Actinocatenispora rupis</name>
    <dbReference type="NCBI Taxonomy" id="519421"/>
    <lineage>
        <taxon>Bacteria</taxon>
        <taxon>Bacillati</taxon>
        <taxon>Actinomycetota</taxon>
        <taxon>Actinomycetes</taxon>
        <taxon>Micromonosporales</taxon>
        <taxon>Micromonosporaceae</taxon>
        <taxon>Actinocatenispora</taxon>
    </lineage>
</organism>
<dbReference type="Gene3D" id="1.20.1250.20">
    <property type="entry name" value="MFS general substrate transporter like domains"/>
    <property type="match status" value="1"/>
</dbReference>
<comment type="subcellular location">
    <subcellularLocation>
        <location evidence="1">Cell membrane</location>
        <topology evidence="1">Multi-pass membrane protein</topology>
    </subcellularLocation>
</comment>
<evidence type="ECO:0000256" key="1">
    <source>
        <dbReference type="ARBA" id="ARBA00004651"/>
    </source>
</evidence>
<keyword evidence="8" id="KW-1185">Reference proteome</keyword>
<feature type="transmembrane region" description="Helical" evidence="5">
    <location>
        <begin position="297"/>
        <end position="318"/>
    </location>
</feature>
<dbReference type="InterPro" id="IPR011701">
    <property type="entry name" value="MFS"/>
</dbReference>
<evidence type="ECO:0000256" key="5">
    <source>
        <dbReference type="SAM" id="Phobius"/>
    </source>
</evidence>
<name>A0A8J3NBQ4_9ACTN</name>
<reference evidence="7" key="1">
    <citation type="submission" date="2021-01" db="EMBL/GenBank/DDBJ databases">
        <title>Whole genome shotgun sequence of Actinocatenispora rupis NBRC 107355.</title>
        <authorList>
            <person name="Komaki H."/>
            <person name="Tamura T."/>
        </authorList>
    </citation>
    <scope>NUCLEOTIDE SEQUENCE</scope>
    <source>
        <strain evidence="7">NBRC 107355</strain>
    </source>
</reference>
<keyword evidence="4 5" id="KW-0472">Membrane</keyword>
<feature type="domain" description="Major facilitator superfamily (MFS) profile" evidence="6">
    <location>
        <begin position="13"/>
        <end position="446"/>
    </location>
</feature>
<dbReference type="InterPro" id="IPR020846">
    <property type="entry name" value="MFS_dom"/>
</dbReference>
<comment type="caution">
    <text evidence="7">The sequence shown here is derived from an EMBL/GenBank/DDBJ whole genome shotgun (WGS) entry which is preliminary data.</text>
</comment>
<feature type="transmembrane region" description="Helical" evidence="5">
    <location>
        <begin position="47"/>
        <end position="68"/>
    </location>
</feature>
<keyword evidence="2 5" id="KW-0812">Transmembrane</keyword>
<dbReference type="PANTHER" id="PTHR42718">
    <property type="entry name" value="MAJOR FACILITATOR SUPERFAMILY MULTIDRUG TRANSPORTER MFSC"/>
    <property type="match status" value="1"/>
</dbReference>
<feature type="transmembrane region" description="Helical" evidence="5">
    <location>
        <begin position="142"/>
        <end position="161"/>
    </location>
</feature>
<dbReference type="PROSITE" id="PS00216">
    <property type="entry name" value="SUGAR_TRANSPORT_1"/>
    <property type="match status" value="1"/>
</dbReference>
<dbReference type="PANTHER" id="PTHR42718:SF48">
    <property type="entry name" value="CONSERVED TWO-DOMAIN MEMBRANE PROTEIN-RELATED"/>
    <property type="match status" value="1"/>
</dbReference>
<feature type="transmembrane region" description="Helical" evidence="5">
    <location>
        <begin position="111"/>
        <end position="130"/>
    </location>
</feature>
<dbReference type="EMBL" id="BOMB01000010">
    <property type="protein sequence ID" value="GID11045.1"/>
    <property type="molecule type" value="Genomic_DNA"/>
</dbReference>
<evidence type="ECO:0000313" key="7">
    <source>
        <dbReference type="EMBL" id="GID11045.1"/>
    </source>
</evidence>
<evidence type="ECO:0000256" key="3">
    <source>
        <dbReference type="ARBA" id="ARBA00022989"/>
    </source>
</evidence>
<feature type="transmembrane region" description="Helical" evidence="5">
    <location>
        <begin position="330"/>
        <end position="356"/>
    </location>
</feature>
<feature type="transmembrane region" description="Helical" evidence="5">
    <location>
        <begin position="267"/>
        <end position="291"/>
    </location>
</feature>
<evidence type="ECO:0000256" key="2">
    <source>
        <dbReference type="ARBA" id="ARBA00022692"/>
    </source>
</evidence>
<dbReference type="AlphaFoldDB" id="A0A8J3NBQ4"/>
<protein>
    <submittedName>
        <fullName evidence="7">MFS transporter</fullName>
    </submittedName>
</protein>
<dbReference type="PROSITE" id="PS50850">
    <property type="entry name" value="MFS"/>
    <property type="match status" value="1"/>
</dbReference>
<dbReference type="InterPro" id="IPR036259">
    <property type="entry name" value="MFS_trans_sf"/>
</dbReference>
<dbReference type="Proteomes" id="UP000612808">
    <property type="component" value="Unassembled WGS sequence"/>
</dbReference>
<dbReference type="Gene3D" id="1.20.1720.10">
    <property type="entry name" value="Multidrug resistance protein D"/>
    <property type="match status" value="1"/>
</dbReference>
<proteinExistence type="predicted"/>
<feature type="transmembrane region" description="Helical" evidence="5">
    <location>
        <begin position="362"/>
        <end position="382"/>
    </location>
</feature>